<organism evidence="1 2">
    <name type="scientific">Hyalomma asiaticum</name>
    <name type="common">Tick</name>
    <dbReference type="NCBI Taxonomy" id="266040"/>
    <lineage>
        <taxon>Eukaryota</taxon>
        <taxon>Metazoa</taxon>
        <taxon>Ecdysozoa</taxon>
        <taxon>Arthropoda</taxon>
        <taxon>Chelicerata</taxon>
        <taxon>Arachnida</taxon>
        <taxon>Acari</taxon>
        <taxon>Parasitiformes</taxon>
        <taxon>Ixodida</taxon>
        <taxon>Ixodoidea</taxon>
        <taxon>Ixodidae</taxon>
        <taxon>Hyalomminae</taxon>
        <taxon>Hyalomma</taxon>
    </lineage>
</organism>
<reference evidence="1" key="1">
    <citation type="submission" date="2020-05" db="EMBL/GenBank/DDBJ databases">
        <title>Large-scale comparative analyses of tick genomes elucidate their genetic diversity and vector capacities.</title>
        <authorList>
            <person name="Jia N."/>
            <person name="Wang J."/>
            <person name="Shi W."/>
            <person name="Du L."/>
            <person name="Sun Y."/>
            <person name="Zhan W."/>
            <person name="Jiang J."/>
            <person name="Wang Q."/>
            <person name="Zhang B."/>
            <person name="Ji P."/>
            <person name="Sakyi L.B."/>
            <person name="Cui X."/>
            <person name="Yuan T."/>
            <person name="Jiang B."/>
            <person name="Yang W."/>
            <person name="Lam T.T.-Y."/>
            <person name="Chang Q."/>
            <person name="Ding S."/>
            <person name="Wang X."/>
            <person name="Zhu J."/>
            <person name="Ruan X."/>
            <person name="Zhao L."/>
            <person name="Wei J."/>
            <person name="Que T."/>
            <person name="Du C."/>
            <person name="Cheng J."/>
            <person name="Dai P."/>
            <person name="Han X."/>
            <person name="Huang E."/>
            <person name="Gao Y."/>
            <person name="Liu J."/>
            <person name="Shao H."/>
            <person name="Ye R."/>
            <person name="Li L."/>
            <person name="Wei W."/>
            <person name="Wang X."/>
            <person name="Wang C."/>
            <person name="Yang T."/>
            <person name="Huo Q."/>
            <person name="Li W."/>
            <person name="Guo W."/>
            <person name="Chen H."/>
            <person name="Zhou L."/>
            <person name="Ni X."/>
            <person name="Tian J."/>
            <person name="Zhou Y."/>
            <person name="Sheng Y."/>
            <person name="Liu T."/>
            <person name="Pan Y."/>
            <person name="Xia L."/>
            <person name="Li J."/>
            <person name="Zhao F."/>
            <person name="Cao W."/>
        </authorList>
    </citation>
    <scope>NUCLEOTIDE SEQUENCE</scope>
    <source>
        <strain evidence="1">Hyas-2018</strain>
    </source>
</reference>
<evidence type="ECO:0000313" key="2">
    <source>
        <dbReference type="Proteomes" id="UP000821845"/>
    </source>
</evidence>
<protein>
    <submittedName>
        <fullName evidence="1">Uncharacterized protein</fullName>
    </submittedName>
</protein>
<sequence length="492" mass="53353">MSQTPAISLPSPFPAAQADGHTPQQPSSQAPAAAPVQPAALDVNVGELFSKLVAAGILKPSTGNGNAAGSQSAEQYQSMGGHLQKKKRRRPRGEHTRQEPKKPIEGIPLLSFSRTDQLKIKHPSVINALHVGTQCASCGLRFTDEKCEKYRQHLDWHFRANRRDKDGARKAFSRKWFYEVEDWIQFEEIEDLEERGTPFFLCSFVEFNTGSFGSEASNSPTAVKSVPASGDETGNTCAVCEEAFQLFWAEEEEHDVLLCWQVYHPACYEDFKRAAEAPSPVKMEAEEAAPQEEDKAMDVDSSVKEEVASEATTDEKPIDQSGSDEKPPEQMAVDETAAVAEEGSEGNEATCDKGGSEIKDDNASGDMQDDPIVVVDNLGEFGVSLSDAEQNNDEEERPPETVEPKVVVKSTGGIVMKVKAESIQPPISPVSQSTTADAPDTAEGSGSNEPAAPVPDESASDEEFRPPTPDPRFQSLPPVQRGNELSGLCCIM</sequence>
<accession>A0ACB7SMB6</accession>
<proteinExistence type="predicted"/>
<comment type="caution">
    <text evidence="1">The sequence shown here is derived from an EMBL/GenBank/DDBJ whole genome shotgun (WGS) entry which is preliminary data.</text>
</comment>
<dbReference type="EMBL" id="CM023483">
    <property type="protein sequence ID" value="KAH6934909.1"/>
    <property type="molecule type" value="Genomic_DNA"/>
</dbReference>
<keyword evidence="2" id="KW-1185">Reference proteome</keyword>
<gene>
    <name evidence="1" type="ORF">HPB50_001830</name>
</gene>
<evidence type="ECO:0000313" key="1">
    <source>
        <dbReference type="EMBL" id="KAH6934909.1"/>
    </source>
</evidence>
<name>A0ACB7SMB6_HYAAI</name>
<dbReference type="Proteomes" id="UP000821845">
    <property type="component" value="Chromosome 3"/>
</dbReference>